<keyword evidence="3" id="KW-1185">Reference proteome</keyword>
<accession>A0ABN1KT28</accession>
<protein>
    <submittedName>
        <fullName evidence="2">Uncharacterized protein</fullName>
    </submittedName>
</protein>
<keyword evidence="1" id="KW-0812">Transmembrane</keyword>
<evidence type="ECO:0000256" key="1">
    <source>
        <dbReference type="SAM" id="Phobius"/>
    </source>
</evidence>
<reference evidence="2 3" key="1">
    <citation type="journal article" date="2019" name="Int. J. Syst. Evol. Microbiol.">
        <title>The Global Catalogue of Microorganisms (GCM) 10K type strain sequencing project: providing services to taxonomists for standard genome sequencing and annotation.</title>
        <authorList>
            <consortium name="The Broad Institute Genomics Platform"/>
            <consortium name="The Broad Institute Genome Sequencing Center for Infectious Disease"/>
            <person name="Wu L."/>
            <person name="Ma J."/>
        </authorList>
    </citation>
    <scope>NUCLEOTIDE SEQUENCE [LARGE SCALE GENOMIC DNA]</scope>
    <source>
        <strain evidence="2 3">JCM 1417</strain>
    </source>
</reference>
<keyword evidence="1" id="KW-1133">Transmembrane helix</keyword>
<comment type="caution">
    <text evidence="2">The sequence shown here is derived from an EMBL/GenBank/DDBJ whole genome shotgun (WGS) entry which is preliminary data.</text>
</comment>
<dbReference type="EMBL" id="BAAACI010000006">
    <property type="protein sequence ID" value="GAA0775261.1"/>
    <property type="molecule type" value="Genomic_DNA"/>
</dbReference>
<name>A0ABN1KT28_CLOSU</name>
<evidence type="ECO:0000313" key="3">
    <source>
        <dbReference type="Proteomes" id="UP001501047"/>
    </source>
</evidence>
<feature type="transmembrane region" description="Helical" evidence="1">
    <location>
        <begin position="6"/>
        <end position="39"/>
    </location>
</feature>
<organism evidence="2 3">
    <name type="scientific">Clostridium subterminale</name>
    <dbReference type="NCBI Taxonomy" id="1550"/>
    <lineage>
        <taxon>Bacteria</taxon>
        <taxon>Bacillati</taxon>
        <taxon>Bacillota</taxon>
        <taxon>Clostridia</taxon>
        <taxon>Eubacteriales</taxon>
        <taxon>Clostridiaceae</taxon>
        <taxon>Clostridium</taxon>
    </lineage>
</organism>
<dbReference type="Proteomes" id="UP001501047">
    <property type="component" value="Unassembled WGS sequence"/>
</dbReference>
<sequence>MMYLHWFGSFLLLMVLIGLFFVMGGNLINLIIAVALLTIAMDYIEEYFTVRNKFNS</sequence>
<proteinExistence type="predicted"/>
<gene>
    <name evidence="2" type="ORF">GCM10008908_26510</name>
</gene>
<keyword evidence="1" id="KW-0472">Membrane</keyword>
<evidence type="ECO:0000313" key="2">
    <source>
        <dbReference type="EMBL" id="GAA0775261.1"/>
    </source>
</evidence>